<evidence type="ECO:0000313" key="2">
    <source>
        <dbReference type="EMBL" id="QCI60685.1"/>
    </source>
</evidence>
<dbReference type="RefSeq" id="WP_136891124.1">
    <property type="nucleotide sequence ID" value="NZ_CP034413.3"/>
</dbReference>
<sequence>MVDWAVIRRLGLSFPGWFINAQGEFIAHQKANVYFNISTCKSELDVKCKVLEWFSRAACKSTPFRRAVDNTALHIFFLNGINQYLDTRFSVEDMREIYTYLGNACDHQKTIRFIESGYDMTVLEEQDGE</sequence>
<evidence type="ECO:0000313" key="3">
    <source>
        <dbReference type="Proteomes" id="UP000298642"/>
    </source>
</evidence>
<proteinExistence type="predicted"/>
<dbReference type="KEGG" id="obj:EIO64_07660"/>
<protein>
    <submittedName>
        <fullName evidence="2">Uncharacterized protein</fullName>
    </submittedName>
</protein>
<organism evidence="2 3">
    <name type="scientific">Dysosmobacter welbionis</name>
    <dbReference type="NCBI Taxonomy" id="2093857"/>
    <lineage>
        <taxon>Bacteria</taxon>
        <taxon>Bacillati</taxon>
        <taxon>Bacillota</taxon>
        <taxon>Clostridia</taxon>
        <taxon>Eubacteriales</taxon>
        <taxon>Oscillospiraceae</taxon>
        <taxon>Dysosmobacter</taxon>
    </lineage>
</organism>
<dbReference type="KEGG" id="obj:EIO64_16955"/>
<reference evidence="2" key="3">
    <citation type="submission" date="2021-06" db="EMBL/GenBank/DDBJ databases">
        <authorList>
            <person name="Le Roy T."/>
            <person name="Van der Smissen P."/>
            <person name="Delzenne N."/>
            <person name="Muccioli G."/>
            <person name="Collet J.F."/>
            <person name="Cani P.D."/>
        </authorList>
    </citation>
    <scope>NUCLEOTIDE SEQUENCE</scope>
    <source>
        <strain evidence="2">J115</strain>
    </source>
</reference>
<reference evidence="2" key="2">
    <citation type="journal article" date="2020" name="Int. J. Syst. Evol. Microbiol.">
        <title>Dysosmobacter welbionis gen. nov., sp. nov., isolated from human faeces and emended description of the genus Oscillibacter.</title>
        <authorList>
            <person name="Le Roy T."/>
            <person name="Van der Smissen P."/>
            <person name="Paquot A."/>
            <person name="Delzenne N."/>
            <person name="Muccioli G.G."/>
            <person name="Collet J.F."/>
            <person name="Cani P.D."/>
        </authorList>
    </citation>
    <scope>NUCLEOTIDE SEQUENCE</scope>
    <source>
        <strain evidence="2">J115</strain>
    </source>
</reference>
<dbReference type="Proteomes" id="UP000298642">
    <property type="component" value="Chromosome"/>
</dbReference>
<accession>A0A4D7AS74</accession>
<gene>
    <name evidence="1" type="ORF">EIO64_07660</name>
    <name evidence="2" type="ORF">EIO64_16955</name>
</gene>
<dbReference type="EMBL" id="CP034413">
    <property type="protein sequence ID" value="QCI59110.1"/>
    <property type="molecule type" value="Genomic_DNA"/>
</dbReference>
<name>A0A4D7AS74_9FIRM</name>
<dbReference type="AlphaFoldDB" id="A0A4D7AS74"/>
<reference evidence="3" key="1">
    <citation type="submission" date="2018-12" db="EMBL/GenBank/DDBJ databases">
        <title>Dusodibacter welbiota gen. nov., sp. nov., isolated from human faeces and emended description of the Oscillibacter genus.</title>
        <authorList>
            <person name="Le Roy T."/>
            <person name="Van der Smissen P."/>
            <person name="Delzenne N."/>
            <person name="Muccioli G."/>
            <person name="Collet J.F."/>
            <person name="Cani P.D."/>
        </authorList>
    </citation>
    <scope>NUCLEOTIDE SEQUENCE [LARGE SCALE GENOMIC DNA]</scope>
    <source>
        <strain evidence="3">J115</strain>
    </source>
</reference>
<evidence type="ECO:0000313" key="1">
    <source>
        <dbReference type="EMBL" id="QCI59110.1"/>
    </source>
</evidence>
<keyword evidence="3" id="KW-1185">Reference proteome</keyword>
<dbReference type="EMBL" id="CP034413">
    <property type="protein sequence ID" value="QCI60685.1"/>
    <property type="molecule type" value="Genomic_DNA"/>
</dbReference>